<dbReference type="GO" id="GO:0004222">
    <property type="term" value="F:metalloendopeptidase activity"/>
    <property type="evidence" value="ECO:0007669"/>
    <property type="project" value="TreeGrafter"/>
</dbReference>
<dbReference type="Gene3D" id="3.10.350.10">
    <property type="entry name" value="LysM domain"/>
    <property type="match status" value="2"/>
</dbReference>
<dbReference type="RefSeq" id="WP_126044374.1">
    <property type="nucleotide sequence ID" value="NZ_RXFM01000012.1"/>
</dbReference>
<dbReference type="InterPro" id="IPR050570">
    <property type="entry name" value="Cell_wall_metabolism_enzyme"/>
</dbReference>
<feature type="domain" description="LysM" evidence="2">
    <location>
        <begin position="92"/>
        <end position="136"/>
    </location>
</feature>
<dbReference type="Gene3D" id="2.70.70.10">
    <property type="entry name" value="Glucose Permease (Domain IIA)"/>
    <property type="match status" value="1"/>
</dbReference>
<reference evidence="4" key="1">
    <citation type="submission" date="2018-11" db="EMBL/GenBank/DDBJ databases">
        <title>Phylogenetic, genomic, and biogeographic characterization of a novel and ubiquitous marine invertebrate-associated Rickettsiales parasite, Candidatus Marinoinvertebrata rohwerii, gen. nov., sp. nov.</title>
        <authorList>
            <person name="Klinges J.G."/>
            <person name="Rosales S.M."/>
            <person name="Mcminds R."/>
            <person name="Shaver E.C."/>
            <person name="Shantz A."/>
            <person name="Peters E.C."/>
            <person name="Burkepile D.E."/>
            <person name="Silliman B.R."/>
            <person name="Vega Thurber R.L."/>
        </authorList>
    </citation>
    <scope>NUCLEOTIDE SEQUENCE [LARGE SCALE GENOMIC DNA]</scope>
    <source>
        <strain evidence="4">a_cerv_44</strain>
    </source>
</reference>
<feature type="chain" id="PRO_5018703240" evidence="1">
    <location>
        <begin position="28"/>
        <end position="327"/>
    </location>
</feature>
<dbReference type="CDD" id="cd00118">
    <property type="entry name" value="LysM"/>
    <property type="match status" value="2"/>
</dbReference>
<dbReference type="InterPro" id="IPR016047">
    <property type="entry name" value="M23ase_b-sheet_dom"/>
</dbReference>
<sequence length="327" mass="36855">MKLNINNCFVITLLCFLIGCSSVDKFAEIENNQFVYFGKNEKYKFVKIESNKTISEIAQENQVPIKEIKRLNSLKSYDDIKAGTTVKIPIGNYYLIKPNDTLESIARVHDIDINLLAKKNGLSIDSEIYADDYIKIPETKDGFEETGNYKHIDFQSSEIYDDENLEGEQKNEVNENNDEVNDILTTKKGVVVESQKDNKFFKNQNPAKSKNFIWPIEGDVIKRYGDHDGKFNEGINISASKGSPVNAASRGEVVYASKQQDHGNLIILRHNNGYMTAYSHLDKFLVKKGQIVNKGTQIGTVGNSGKVDKPQLQFSMKKGNHTINPDG</sequence>
<dbReference type="SUPFAM" id="SSF54106">
    <property type="entry name" value="LysM domain"/>
    <property type="match status" value="1"/>
</dbReference>
<dbReference type="Proteomes" id="UP000279470">
    <property type="component" value="Unassembled WGS sequence"/>
</dbReference>
<evidence type="ECO:0000259" key="2">
    <source>
        <dbReference type="PROSITE" id="PS51782"/>
    </source>
</evidence>
<dbReference type="PANTHER" id="PTHR21666">
    <property type="entry name" value="PEPTIDASE-RELATED"/>
    <property type="match status" value="1"/>
</dbReference>
<proteinExistence type="predicted"/>
<dbReference type="InterPro" id="IPR018392">
    <property type="entry name" value="LysM"/>
</dbReference>
<organism evidence="3 4">
    <name type="scientific">Candidatus Aquarickettsia rohweri</name>
    <dbReference type="NCBI Taxonomy" id="2602574"/>
    <lineage>
        <taxon>Bacteria</taxon>
        <taxon>Pseudomonadati</taxon>
        <taxon>Pseudomonadota</taxon>
        <taxon>Alphaproteobacteria</taxon>
        <taxon>Rickettsiales</taxon>
        <taxon>Candidatus Midichloriaceae</taxon>
        <taxon>Candidatus Aquarickettsia</taxon>
    </lineage>
</organism>
<dbReference type="InterPro" id="IPR011055">
    <property type="entry name" value="Dup_hybrid_motif"/>
</dbReference>
<dbReference type="Pfam" id="PF01476">
    <property type="entry name" value="LysM"/>
    <property type="match status" value="2"/>
</dbReference>
<evidence type="ECO:0000256" key="1">
    <source>
        <dbReference type="SAM" id="SignalP"/>
    </source>
</evidence>
<name>A0A3R9ZRK3_9RICK</name>
<feature type="signal peptide" evidence="1">
    <location>
        <begin position="1"/>
        <end position="27"/>
    </location>
</feature>
<dbReference type="PROSITE" id="PS51782">
    <property type="entry name" value="LYSM"/>
    <property type="match status" value="2"/>
</dbReference>
<dbReference type="PROSITE" id="PS51257">
    <property type="entry name" value="PROKAR_LIPOPROTEIN"/>
    <property type="match status" value="1"/>
</dbReference>
<dbReference type="SUPFAM" id="SSF51261">
    <property type="entry name" value="Duplicated hybrid motif"/>
    <property type="match status" value="1"/>
</dbReference>
<evidence type="ECO:0000313" key="4">
    <source>
        <dbReference type="Proteomes" id="UP000279470"/>
    </source>
</evidence>
<dbReference type="CDD" id="cd12797">
    <property type="entry name" value="M23_peptidase"/>
    <property type="match status" value="1"/>
</dbReference>
<dbReference type="PANTHER" id="PTHR21666:SF270">
    <property type="entry name" value="MUREIN HYDROLASE ACTIVATOR ENVC"/>
    <property type="match status" value="1"/>
</dbReference>
<gene>
    <name evidence="3" type="ORF">EIC27_01395</name>
</gene>
<dbReference type="SMART" id="SM00257">
    <property type="entry name" value="LysM"/>
    <property type="match status" value="2"/>
</dbReference>
<feature type="domain" description="LysM" evidence="2">
    <location>
        <begin position="44"/>
        <end position="88"/>
    </location>
</feature>
<comment type="caution">
    <text evidence="3">The sequence shown here is derived from an EMBL/GenBank/DDBJ whole genome shotgun (WGS) entry which is preliminary data.</text>
</comment>
<dbReference type="AlphaFoldDB" id="A0A3R9ZRK3"/>
<dbReference type="InterPro" id="IPR036779">
    <property type="entry name" value="LysM_dom_sf"/>
</dbReference>
<dbReference type="EMBL" id="RXFM01000012">
    <property type="protein sequence ID" value="RST70331.1"/>
    <property type="molecule type" value="Genomic_DNA"/>
</dbReference>
<keyword evidence="1" id="KW-0732">Signal</keyword>
<dbReference type="OrthoDB" id="9795421at2"/>
<accession>A0A3R9ZRK3</accession>
<keyword evidence="4" id="KW-1185">Reference proteome</keyword>
<protein>
    <submittedName>
        <fullName evidence="3">LysM peptidoglycan-binding domain-containing protein</fullName>
    </submittedName>
</protein>
<dbReference type="Pfam" id="PF01551">
    <property type="entry name" value="Peptidase_M23"/>
    <property type="match status" value="1"/>
</dbReference>
<evidence type="ECO:0000313" key="3">
    <source>
        <dbReference type="EMBL" id="RST70331.1"/>
    </source>
</evidence>